<accession>A0A0B7BL84</accession>
<name>A0A0B7BL84_9EUPU</name>
<dbReference type="PANTHER" id="PTHR24251">
    <property type="entry name" value="OVOCHYMASE-RELATED"/>
    <property type="match status" value="1"/>
</dbReference>
<feature type="domain" description="CUB" evidence="4">
    <location>
        <begin position="216"/>
        <end position="328"/>
    </location>
</feature>
<dbReference type="Gene3D" id="2.10.25.10">
    <property type="entry name" value="Laminin"/>
    <property type="match status" value="1"/>
</dbReference>
<dbReference type="PROSITE" id="PS01180">
    <property type="entry name" value="CUB"/>
    <property type="match status" value="2"/>
</dbReference>
<reference evidence="6" key="1">
    <citation type="submission" date="2014-12" db="EMBL/GenBank/DDBJ databases">
        <title>Insight into the proteome of Arion vulgaris.</title>
        <authorList>
            <person name="Aradska J."/>
            <person name="Bulat T."/>
            <person name="Smidak R."/>
            <person name="Sarate P."/>
            <person name="Gangsoo J."/>
            <person name="Sialana F."/>
            <person name="Bilban M."/>
            <person name="Lubec G."/>
        </authorList>
    </citation>
    <scope>NUCLEOTIDE SEQUENCE</scope>
    <source>
        <tissue evidence="6">Skin</tissue>
    </source>
</reference>
<dbReference type="SUPFAM" id="SSF49854">
    <property type="entry name" value="Spermadhesin, CUB domain"/>
    <property type="match status" value="2"/>
</dbReference>
<evidence type="ECO:0000313" key="5">
    <source>
        <dbReference type="EMBL" id="CEK94087.1"/>
    </source>
</evidence>
<keyword evidence="2" id="KW-1015">Disulfide bond</keyword>
<evidence type="ECO:0000256" key="1">
    <source>
        <dbReference type="ARBA" id="ARBA00022737"/>
    </source>
</evidence>
<dbReference type="FunFam" id="2.60.120.290:FF:000013">
    <property type="entry name" value="Membrane frizzled-related protein"/>
    <property type="match status" value="1"/>
</dbReference>
<dbReference type="InterPro" id="IPR000859">
    <property type="entry name" value="CUB_dom"/>
</dbReference>
<dbReference type="SMART" id="SM00042">
    <property type="entry name" value="CUB"/>
    <property type="match status" value="2"/>
</dbReference>
<evidence type="ECO:0000256" key="2">
    <source>
        <dbReference type="ARBA" id="ARBA00023157"/>
    </source>
</evidence>
<dbReference type="InterPro" id="IPR000742">
    <property type="entry name" value="EGF"/>
</dbReference>
<dbReference type="SMART" id="SM00181">
    <property type="entry name" value="EGF"/>
    <property type="match status" value="2"/>
</dbReference>
<proteinExistence type="predicted"/>
<protein>
    <recommendedName>
        <fullName evidence="4">CUB domain-containing protein</fullName>
    </recommendedName>
</protein>
<dbReference type="AlphaFoldDB" id="A0A0B7BL84"/>
<dbReference type="EMBL" id="HACG01047222">
    <property type="protein sequence ID" value="CEK94087.1"/>
    <property type="molecule type" value="Transcribed_RNA"/>
</dbReference>
<sequence>VCSCNPGYVYNTSSLTCQVDATDCLRTPCPPYRKCQQVNGKYECMCFNGLREDSNHTCIDCNRTLTENSGYIMSSNYPLGYQNSSYCTWNITINDPQTVVELRFIDYVVEGCPYDYAKVNNDNSSLDPRNSMICDNWRTPVTSKRNSMSISFISDKTVSSKGFLAYYTSYLTCKRKNCSHSCTVLSSSPWSEKCQCPDWMTLDRLNDSNCVNINACNTTITKPNGYIVSSNYPEKYPLNLKCFWKIQGDQNTTVKISFSDFILETSNNCTFDYLEFRDGRNETSPLIKRYCGKNVPSNITSSGNSMYILFKSDDTVSYQGFKGTYIIQAK</sequence>
<evidence type="ECO:0000256" key="3">
    <source>
        <dbReference type="PROSITE-ProRule" id="PRU00059"/>
    </source>
</evidence>
<dbReference type="EMBL" id="HACG01047229">
    <property type="protein sequence ID" value="CEK94094.1"/>
    <property type="molecule type" value="Transcribed_RNA"/>
</dbReference>
<dbReference type="Gene3D" id="2.60.120.290">
    <property type="entry name" value="Spermadhesin, CUB domain"/>
    <property type="match status" value="2"/>
</dbReference>
<dbReference type="EMBL" id="HACG01047224">
    <property type="protein sequence ID" value="CEK94089.1"/>
    <property type="molecule type" value="Transcribed_RNA"/>
</dbReference>
<gene>
    <name evidence="6" type="primary">ORF198879</name>
    <name evidence="5" type="synonym">ORF198873</name>
    <name evidence="7" type="synonym">ORF198893</name>
</gene>
<evidence type="ECO:0000313" key="6">
    <source>
        <dbReference type="EMBL" id="CEK94089.1"/>
    </source>
</evidence>
<organism evidence="6">
    <name type="scientific">Arion vulgaris</name>
    <dbReference type="NCBI Taxonomy" id="1028688"/>
    <lineage>
        <taxon>Eukaryota</taxon>
        <taxon>Metazoa</taxon>
        <taxon>Spiralia</taxon>
        <taxon>Lophotrochozoa</taxon>
        <taxon>Mollusca</taxon>
        <taxon>Gastropoda</taxon>
        <taxon>Heterobranchia</taxon>
        <taxon>Euthyneura</taxon>
        <taxon>Panpulmonata</taxon>
        <taxon>Eupulmonata</taxon>
        <taxon>Stylommatophora</taxon>
        <taxon>Helicina</taxon>
        <taxon>Arionoidea</taxon>
        <taxon>Arionidae</taxon>
        <taxon>Arion</taxon>
    </lineage>
</organism>
<evidence type="ECO:0000313" key="7">
    <source>
        <dbReference type="EMBL" id="CEK94094.1"/>
    </source>
</evidence>
<keyword evidence="1" id="KW-0677">Repeat</keyword>
<feature type="domain" description="CUB" evidence="4">
    <location>
        <begin position="61"/>
        <end position="170"/>
    </location>
</feature>
<comment type="caution">
    <text evidence="3">Lacks conserved residue(s) required for the propagation of feature annotation.</text>
</comment>
<dbReference type="InterPro" id="IPR035914">
    <property type="entry name" value="Sperma_CUB_dom_sf"/>
</dbReference>
<dbReference type="Pfam" id="PF00431">
    <property type="entry name" value="CUB"/>
    <property type="match status" value="2"/>
</dbReference>
<dbReference type="CDD" id="cd00041">
    <property type="entry name" value="CUB"/>
    <property type="match status" value="2"/>
</dbReference>
<evidence type="ECO:0000259" key="4">
    <source>
        <dbReference type="PROSITE" id="PS01180"/>
    </source>
</evidence>
<feature type="non-terminal residue" evidence="6">
    <location>
        <position position="1"/>
    </location>
</feature>